<evidence type="ECO:0000313" key="2">
    <source>
        <dbReference type="Proteomes" id="UP000254912"/>
    </source>
</evidence>
<dbReference type="InterPro" id="IPR000551">
    <property type="entry name" value="MerR-type_HTH_dom"/>
</dbReference>
<dbReference type="GeneID" id="94545930"/>
<evidence type="ECO:0000313" key="1">
    <source>
        <dbReference type="EMBL" id="RDL11933.1"/>
    </source>
</evidence>
<sequence length="142" mass="17209">MEKTTPQFKMKYVAEKTGLSEYTLRYYEKEGLIVPARSANNLRLYSQEDVEWLFFIEHMRSTDMSIKDLKHFVKLRRNGTEYETELLDILLQHRQNVRDKLTKYQANLELLDHKIDIYTDQLKNRDQNLYDYFVTLNADKFQ</sequence>
<proteinExistence type="predicted"/>
<name>A0A288QW59_9LACO</name>
<dbReference type="InterPro" id="IPR047057">
    <property type="entry name" value="MerR_fam"/>
</dbReference>
<accession>A0A288QW59</accession>
<dbReference type="AlphaFoldDB" id="A0A288QW59"/>
<gene>
    <name evidence="1" type="ORF">DFP99_0357</name>
</gene>
<organism evidence="1 2">
    <name type="scientific">Weissella soli</name>
    <dbReference type="NCBI Taxonomy" id="155866"/>
    <lineage>
        <taxon>Bacteria</taxon>
        <taxon>Bacillati</taxon>
        <taxon>Bacillota</taxon>
        <taxon>Bacilli</taxon>
        <taxon>Lactobacillales</taxon>
        <taxon>Lactobacillaceae</taxon>
        <taxon>Weissella</taxon>
    </lineage>
</organism>
<dbReference type="CDD" id="cd01109">
    <property type="entry name" value="HTH_YyaN"/>
    <property type="match status" value="1"/>
</dbReference>
<dbReference type="GO" id="GO:0003700">
    <property type="term" value="F:DNA-binding transcription factor activity"/>
    <property type="evidence" value="ECO:0007669"/>
    <property type="project" value="InterPro"/>
</dbReference>
<dbReference type="Proteomes" id="UP000254912">
    <property type="component" value="Unassembled WGS sequence"/>
</dbReference>
<dbReference type="Gene3D" id="1.10.1660.10">
    <property type="match status" value="1"/>
</dbReference>
<reference evidence="1 2" key="1">
    <citation type="submission" date="2018-07" db="EMBL/GenBank/DDBJ databases">
        <title>Genomic Encyclopedia of Type Strains, Phase III (KMG-III): the genomes of soil and plant-associated and newly described type strains.</title>
        <authorList>
            <person name="Whitman W."/>
        </authorList>
    </citation>
    <scope>NUCLEOTIDE SEQUENCE [LARGE SCALE GENOMIC DNA]</scope>
    <source>
        <strain evidence="1 2">CECT 7031</strain>
    </source>
</reference>
<dbReference type="SMART" id="SM00422">
    <property type="entry name" value="HTH_MERR"/>
    <property type="match status" value="1"/>
</dbReference>
<dbReference type="GO" id="GO:0003677">
    <property type="term" value="F:DNA binding"/>
    <property type="evidence" value="ECO:0007669"/>
    <property type="project" value="InterPro"/>
</dbReference>
<protein>
    <submittedName>
        <fullName evidence="1">MerR family transcriptional regulator</fullName>
    </submittedName>
</protein>
<dbReference type="SUPFAM" id="SSF46955">
    <property type="entry name" value="Putative DNA-binding domain"/>
    <property type="match status" value="1"/>
</dbReference>
<dbReference type="KEGG" id="wso:WSWS_00727"/>
<comment type="caution">
    <text evidence="1">The sequence shown here is derived from an EMBL/GenBank/DDBJ whole genome shotgun (WGS) entry which is preliminary data.</text>
</comment>
<keyword evidence="2" id="KW-1185">Reference proteome</keyword>
<dbReference type="InterPro" id="IPR009061">
    <property type="entry name" value="DNA-bd_dom_put_sf"/>
</dbReference>
<dbReference type="PANTHER" id="PTHR30204">
    <property type="entry name" value="REDOX-CYCLING DRUG-SENSING TRANSCRIPTIONAL ACTIVATOR SOXR"/>
    <property type="match status" value="1"/>
</dbReference>
<dbReference type="EMBL" id="QRAS01000001">
    <property type="protein sequence ID" value="RDL11933.1"/>
    <property type="molecule type" value="Genomic_DNA"/>
</dbReference>
<dbReference type="PANTHER" id="PTHR30204:SF98">
    <property type="entry name" value="HTH-TYPE TRANSCRIPTIONAL REGULATOR ADHR"/>
    <property type="match status" value="1"/>
</dbReference>
<dbReference type="Pfam" id="PF13411">
    <property type="entry name" value="MerR_1"/>
    <property type="match status" value="1"/>
</dbReference>
<dbReference type="RefSeq" id="WP_164699424.1">
    <property type="nucleotide sequence ID" value="NZ_BJYO01000002.1"/>
</dbReference>
<dbReference type="PROSITE" id="PS50937">
    <property type="entry name" value="HTH_MERR_2"/>
    <property type="match status" value="1"/>
</dbReference>